<name>A0ABT9E908_9PROT</name>
<organism evidence="2 3">
    <name type="scientific">Paracraurococcus lichenis</name>
    <dbReference type="NCBI Taxonomy" id="3064888"/>
    <lineage>
        <taxon>Bacteria</taxon>
        <taxon>Pseudomonadati</taxon>
        <taxon>Pseudomonadota</taxon>
        <taxon>Alphaproteobacteria</taxon>
        <taxon>Acetobacterales</taxon>
        <taxon>Roseomonadaceae</taxon>
        <taxon>Paracraurococcus</taxon>
    </lineage>
</organism>
<dbReference type="RefSeq" id="WP_305107543.1">
    <property type="nucleotide sequence ID" value="NZ_JAUTWS010000055.1"/>
</dbReference>
<comment type="caution">
    <text evidence="2">The sequence shown here is derived from an EMBL/GenBank/DDBJ whole genome shotgun (WGS) entry which is preliminary data.</text>
</comment>
<feature type="compositionally biased region" description="Polar residues" evidence="1">
    <location>
        <begin position="17"/>
        <end position="27"/>
    </location>
</feature>
<accession>A0ABT9E908</accession>
<dbReference type="Gene3D" id="3.20.20.80">
    <property type="entry name" value="Glycosidases"/>
    <property type="match status" value="1"/>
</dbReference>
<feature type="region of interest" description="Disordered" evidence="1">
    <location>
        <begin position="1"/>
        <end position="37"/>
    </location>
</feature>
<dbReference type="EMBL" id="JAUTWS010000055">
    <property type="protein sequence ID" value="MDO9712686.1"/>
    <property type="molecule type" value="Genomic_DNA"/>
</dbReference>
<protein>
    <submittedName>
        <fullName evidence="2">Uncharacterized protein</fullName>
    </submittedName>
</protein>
<evidence type="ECO:0000256" key="1">
    <source>
        <dbReference type="SAM" id="MobiDB-lite"/>
    </source>
</evidence>
<reference evidence="2 3" key="1">
    <citation type="submission" date="2023-08" db="EMBL/GenBank/DDBJ databases">
        <title>The draft genome sequence of Paracraurococcus sp. LOR1-02.</title>
        <authorList>
            <person name="Kingkaew E."/>
            <person name="Tanasupawat S."/>
        </authorList>
    </citation>
    <scope>NUCLEOTIDE SEQUENCE [LARGE SCALE GENOMIC DNA]</scope>
    <source>
        <strain evidence="2 3">LOR1-02</strain>
    </source>
</reference>
<sequence>MKAKGSLRRFENGEHTAGSTEMKQATAASRDGRGSKPGHIGSWIGAAEVGDVGIDVYDDDLHLGGDRGLRHYAALVATGKPFGMTEFGQYYDVTVTGLGAASWDARTLAARVRDSYPRTALAAAWYSSVQNAASYVLALADVAHAKELFEDPLVETQ</sequence>
<dbReference type="Proteomes" id="UP001243009">
    <property type="component" value="Unassembled WGS sequence"/>
</dbReference>
<evidence type="ECO:0000313" key="3">
    <source>
        <dbReference type="Proteomes" id="UP001243009"/>
    </source>
</evidence>
<gene>
    <name evidence="2" type="ORF">Q7A36_30405</name>
</gene>
<keyword evidence="3" id="KW-1185">Reference proteome</keyword>
<proteinExistence type="predicted"/>
<evidence type="ECO:0000313" key="2">
    <source>
        <dbReference type="EMBL" id="MDO9712686.1"/>
    </source>
</evidence>